<dbReference type="RefSeq" id="WP_073052782.1">
    <property type="nucleotide sequence ID" value="NZ_FQUP01000001.1"/>
</dbReference>
<keyword evidence="3" id="KW-1185">Reference proteome</keyword>
<sequence>MKRAKAEILREYGPFDGAPSIGGVTYDGERVWLAAGERIAALDPESGTLVGSINIAAHAGTAFDGRHLFQIAGDVIQKIDPVSGELLATIPAPGQGRDSGLAYAEGALFVGQFRDRCIHEIDPETGEIRRTIRSDRFVTGVSFVDSEFWHATWENDESELRRIDPQDGTVLQALEMPAGLGISGLESDGADRFFCGGGDSGKVRVIRRPKHD</sequence>
<protein>
    <recommendedName>
        <fullName evidence="1">Pyrrolo-quinoline quinone repeat domain-containing protein</fullName>
    </recommendedName>
</protein>
<evidence type="ECO:0000313" key="2">
    <source>
        <dbReference type="EMBL" id="SHE95320.1"/>
    </source>
</evidence>
<dbReference type="OrthoDB" id="7767370at2"/>
<dbReference type="AlphaFoldDB" id="A0A1M4XPG3"/>
<organism evidence="2 3">
    <name type="scientific">Kaistia soli DSM 19436</name>
    <dbReference type="NCBI Taxonomy" id="1122133"/>
    <lineage>
        <taxon>Bacteria</taxon>
        <taxon>Pseudomonadati</taxon>
        <taxon>Pseudomonadota</taxon>
        <taxon>Alphaproteobacteria</taxon>
        <taxon>Hyphomicrobiales</taxon>
        <taxon>Kaistiaceae</taxon>
        <taxon>Kaistia</taxon>
    </lineage>
</organism>
<dbReference type="EMBL" id="FQUP01000001">
    <property type="protein sequence ID" value="SHE95320.1"/>
    <property type="molecule type" value="Genomic_DNA"/>
</dbReference>
<gene>
    <name evidence="2" type="ORF">SAMN02745157_1304</name>
</gene>
<dbReference type="Pfam" id="PF13360">
    <property type="entry name" value="PQQ_2"/>
    <property type="match status" value="1"/>
</dbReference>
<accession>A0A1M4XPG3</accession>
<evidence type="ECO:0000259" key="1">
    <source>
        <dbReference type="Pfam" id="PF13360"/>
    </source>
</evidence>
<dbReference type="Proteomes" id="UP000184485">
    <property type="component" value="Unassembled WGS sequence"/>
</dbReference>
<dbReference type="STRING" id="1122133.SAMN02745157_1304"/>
<name>A0A1M4XPG3_9HYPH</name>
<dbReference type="SUPFAM" id="SSF50969">
    <property type="entry name" value="YVTN repeat-like/Quinoprotein amine dehydrogenase"/>
    <property type="match status" value="1"/>
</dbReference>
<dbReference type="InterPro" id="IPR002372">
    <property type="entry name" value="PQQ_rpt_dom"/>
</dbReference>
<proteinExistence type="predicted"/>
<reference evidence="2 3" key="1">
    <citation type="submission" date="2016-11" db="EMBL/GenBank/DDBJ databases">
        <authorList>
            <person name="Jaros S."/>
            <person name="Januszkiewicz K."/>
            <person name="Wedrychowicz H."/>
        </authorList>
    </citation>
    <scope>NUCLEOTIDE SEQUENCE [LARGE SCALE GENOMIC DNA]</scope>
    <source>
        <strain evidence="2 3">DSM 19436</strain>
    </source>
</reference>
<dbReference type="InterPro" id="IPR015943">
    <property type="entry name" value="WD40/YVTN_repeat-like_dom_sf"/>
</dbReference>
<feature type="domain" description="Pyrrolo-quinoline quinone repeat" evidence="1">
    <location>
        <begin position="74"/>
        <end position="171"/>
    </location>
</feature>
<dbReference type="InterPro" id="IPR011044">
    <property type="entry name" value="Quino_amine_DH_bsu"/>
</dbReference>
<evidence type="ECO:0000313" key="3">
    <source>
        <dbReference type="Proteomes" id="UP000184485"/>
    </source>
</evidence>
<dbReference type="Gene3D" id="2.130.10.10">
    <property type="entry name" value="YVTN repeat-like/Quinoprotein amine dehydrogenase"/>
    <property type="match status" value="1"/>
</dbReference>